<name>A0A0D7DYQ5_STUST</name>
<sequence length="60" mass="6506">GRAYVGFWFHCSPNPNLYGLITYHTIGAIEMPGMSTTVDAFYSTTIDRAGVVTPADPLPD</sequence>
<dbReference type="PATRIC" id="fig|316.110.peg.2507"/>
<dbReference type="Proteomes" id="UP000032439">
    <property type="component" value="Unassembled WGS sequence"/>
</dbReference>
<feature type="non-terminal residue" evidence="1">
    <location>
        <position position="1"/>
    </location>
</feature>
<gene>
    <name evidence="1" type="ORF">LO50_20830</name>
</gene>
<evidence type="ECO:0000313" key="2">
    <source>
        <dbReference type="Proteomes" id="UP000032439"/>
    </source>
</evidence>
<proteinExistence type="predicted"/>
<reference evidence="1 2" key="1">
    <citation type="submission" date="2014-11" db="EMBL/GenBank/DDBJ databases">
        <title>Genomics and ecophysiology of heterotrophic nitrogen fixing bacteria isolated from estuarine surface water.</title>
        <authorList>
            <person name="Bentzon-Tilia M."/>
            <person name="Severin I."/>
            <person name="Hansen L.H."/>
            <person name="Riemann L."/>
        </authorList>
    </citation>
    <scope>NUCLEOTIDE SEQUENCE [LARGE SCALE GENOMIC DNA]</scope>
    <source>
        <strain evidence="1 2">BAL361</strain>
    </source>
</reference>
<comment type="caution">
    <text evidence="1">The sequence shown here is derived from an EMBL/GenBank/DDBJ whole genome shotgun (WGS) entry which is preliminary data.</text>
</comment>
<dbReference type="AlphaFoldDB" id="A0A0D7DYQ5"/>
<accession>A0A0D7DYQ5</accession>
<dbReference type="EMBL" id="JXXD01000243">
    <property type="protein sequence ID" value="KIZ33391.1"/>
    <property type="molecule type" value="Genomic_DNA"/>
</dbReference>
<evidence type="ECO:0000313" key="1">
    <source>
        <dbReference type="EMBL" id="KIZ33391.1"/>
    </source>
</evidence>
<organism evidence="1 2">
    <name type="scientific">Stutzerimonas stutzeri</name>
    <name type="common">Pseudomonas stutzeri</name>
    <dbReference type="NCBI Taxonomy" id="316"/>
    <lineage>
        <taxon>Bacteria</taxon>
        <taxon>Pseudomonadati</taxon>
        <taxon>Pseudomonadota</taxon>
        <taxon>Gammaproteobacteria</taxon>
        <taxon>Pseudomonadales</taxon>
        <taxon>Pseudomonadaceae</taxon>
        <taxon>Stutzerimonas</taxon>
    </lineage>
</organism>
<protein>
    <submittedName>
        <fullName evidence="1">Uncharacterized protein</fullName>
    </submittedName>
</protein>